<protein>
    <submittedName>
        <fullName evidence="2">Uncharacterized protein</fullName>
    </submittedName>
</protein>
<dbReference type="EMBL" id="BGPR01147586">
    <property type="protein sequence ID" value="GBN79381.1"/>
    <property type="molecule type" value="Genomic_DNA"/>
</dbReference>
<comment type="caution">
    <text evidence="2">The sequence shown here is derived from an EMBL/GenBank/DDBJ whole genome shotgun (WGS) entry which is preliminary data.</text>
</comment>
<accession>A0A4Y2RUI1</accession>
<dbReference type="AlphaFoldDB" id="A0A4Y2RUI1"/>
<reference evidence="2 3" key="1">
    <citation type="journal article" date="2019" name="Sci. Rep.">
        <title>Orb-weaving spider Araneus ventricosus genome elucidates the spidroin gene catalogue.</title>
        <authorList>
            <person name="Kono N."/>
            <person name="Nakamura H."/>
            <person name="Ohtoshi R."/>
            <person name="Moran D.A.P."/>
            <person name="Shinohara A."/>
            <person name="Yoshida Y."/>
            <person name="Fujiwara M."/>
            <person name="Mori M."/>
            <person name="Tomita M."/>
            <person name="Arakawa K."/>
        </authorList>
    </citation>
    <scope>NUCLEOTIDE SEQUENCE [LARGE SCALE GENOMIC DNA]</scope>
</reference>
<feature type="region of interest" description="Disordered" evidence="1">
    <location>
        <begin position="65"/>
        <end position="98"/>
    </location>
</feature>
<gene>
    <name evidence="2" type="ORF">AVEN_174661_1</name>
</gene>
<organism evidence="2 3">
    <name type="scientific">Araneus ventricosus</name>
    <name type="common">Orbweaver spider</name>
    <name type="synonym">Epeira ventricosa</name>
    <dbReference type="NCBI Taxonomy" id="182803"/>
    <lineage>
        <taxon>Eukaryota</taxon>
        <taxon>Metazoa</taxon>
        <taxon>Ecdysozoa</taxon>
        <taxon>Arthropoda</taxon>
        <taxon>Chelicerata</taxon>
        <taxon>Arachnida</taxon>
        <taxon>Araneae</taxon>
        <taxon>Araneomorphae</taxon>
        <taxon>Entelegynae</taxon>
        <taxon>Araneoidea</taxon>
        <taxon>Araneidae</taxon>
        <taxon>Araneus</taxon>
    </lineage>
</organism>
<proteinExistence type="predicted"/>
<feature type="compositionally biased region" description="Basic residues" evidence="1">
    <location>
        <begin position="78"/>
        <end position="89"/>
    </location>
</feature>
<evidence type="ECO:0000313" key="3">
    <source>
        <dbReference type="Proteomes" id="UP000499080"/>
    </source>
</evidence>
<evidence type="ECO:0000256" key="1">
    <source>
        <dbReference type="SAM" id="MobiDB-lite"/>
    </source>
</evidence>
<dbReference type="Proteomes" id="UP000499080">
    <property type="component" value="Unassembled WGS sequence"/>
</dbReference>
<sequence length="119" mass="13812">MPHNIVNISYGYRGASSADRDTRKAVVRTYGIRTRTRQHPLPRLICYRYLTSKFVISQESTIDPAYHMTPGGRPTRLGVRHHKDRRGKRSSSSLQKHPIPQTAFIEIFKDLYMKTPDWA</sequence>
<name>A0A4Y2RUI1_ARAVE</name>
<evidence type="ECO:0000313" key="2">
    <source>
        <dbReference type="EMBL" id="GBN79381.1"/>
    </source>
</evidence>
<keyword evidence="3" id="KW-1185">Reference proteome</keyword>